<dbReference type="CDD" id="cd00130">
    <property type="entry name" value="PAS"/>
    <property type="match status" value="1"/>
</dbReference>
<evidence type="ECO:0000256" key="7">
    <source>
        <dbReference type="ARBA" id="ARBA00022840"/>
    </source>
</evidence>
<keyword evidence="4" id="KW-0808">Transferase</keyword>
<keyword evidence="12" id="KW-1185">Reference proteome</keyword>
<evidence type="ECO:0000259" key="10">
    <source>
        <dbReference type="PROSITE" id="PS50112"/>
    </source>
</evidence>
<dbReference type="GO" id="GO:0005524">
    <property type="term" value="F:ATP binding"/>
    <property type="evidence" value="ECO:0007669"/>
    <property type="project" value="UniProtKB-KW"/>
</dbReference>
<dbReference type="SMART" id="SM00388">
    <property type="entry name" value="HisKA"/>
    <property type="match status" value="1"/>
</dbReference>
<keyword evidence="5" id="KW-0547">Nucleotide-binding</keyword>
<dbReference type="Gene3D" id="3.30.450.20">
    <property type="entry name" value="PAS domain"/>
    <property type="match status" value="1"/>
</dbReference>
<dbReference type="RefSeq" id="WP_026016416.1">
    <property type="nucleotide sequence ID" value="NZ_CP044331.1"/>
</dbReference>
<dbReference type="EMBL" id="CP044331">
    <property type="protein sequence ID" value="QGM97234.1"/>
    <property type="molecule type" value="Genomic_DNA"/>
</dbReference>
<dbReference type="Pfam" id="PF00512">
    <property type="entry name" value="HisKA"/>
    <property type="match status" value="1"/>
</dbReference>
<dbReference type="InterPro" id="IPR000014">
    <property type="entry name" value="PAS"/>
</dbReference>
<dbReference type="InterPro" id="IPR025847">
    <property type="entry name" value="MEDS_domain"/>
</dbReference>
<dbReference type="SUPFAM" id="SSF55785">
    <property type="entry name" value="PYP-like sensor domain (PAS domain)"/>
    <property type="match status" value="1"/>
</dbReference>
<evidence type="ECO:0000256" key="2">
    <source>
        <dbReference type="ARBA" id="ARBA00012438"/>
    </source>
</evidence>
<dbReference type="SMART" id="SM00091">
    <property type="entry name" value="PAS"/>
    <property type="match status" value="1"/>
</dbReference>
<dbReference type="GO" id="GO:0000155">
    <property type="term" value="F:phosphorelay sensor kinase activity"/>
    <property type="evidence" value="ECO:0007669"/>
    <property type="project" value="InterPro"/>
</dbReference>
<dbReference type="GO" id="GO:0006355">
    <property type="term" value="P:regulation of DNA-templated transcription"/>
    <property type="evidence" value="ECO:0007669"/>
    <property type="project" value="InterPro"/>
</dbReference>
<evidence type="ECO:0000256" key="8">
    <source>
        <dbReference type="ARBA" id="ARBA00023012"/>
    </source>
</evidence>
<dbReference type="SMART" id="SM00387">
    <property type="entry name" value="HATPase_c"/>
    <property type="match status" value="1"/>
</dbReference>
<dbReference type="PANTHER" id="PTHR43065">
    <property type="entry name" value="SENSOR HISTIDINE KINASE"/>
    <property type="match status" value="1"/>
</dbReference>
<accession>A0A6B8M0F7</accession>
<dbReference type="InterPro" id="IPR004358">
    <property type="entry name" value="Sig_transdc_His_kin-like_C"/>
</dbReference>
<dbReference type="Pfam" id="PF02518">
    <property type="entry name" value="HATPase_c"/>
    <property type="match status" value="1"/>
</dbReference>
<evidence type="ECO:0000256" key="4">
    <source>
        <dbReference type="ARBA" id="ARBA00022679"/>
    </source>
</evidence>
<dbReference type="InterPro" id="IPR036890">
    <property type="entry name" value="HATPase_C_sf"/>
</dbReference>
<keyword evidence="8" id="KW-0902">Two-component regulatory system</keyword>
<dbReference type="Gene3D" id="3.30.565.10">
    <property type="entry name" value="Histidine kinase-like ATPase, C-terminal domain"/>
    <property type="match status" value="1"/>
</dbReference>
<protein>
    <recommendedName>
        <fullName evidence="2">histidine kinase</fullName>
        <ecNumber evidence="2">2.7.13.3</ecNumber>
    </recommendedName>
</protein>
<dbReference type="InterPro" id="IPR035965">
    <property type="entry name" value="PAS-like_dom_sf"/>
</dbReference>
<dbReference type="InterPro" id="IPR013767">
    <property type="entry name" value="PAS_fold"/>
</dbReference>
<dbReference type="EC" id="2.7.13.3" evidence="2"/>
<dbReference type="Gene3D" id="1.10.287.130">
    <property type="match status" value="1"/>
</dbReference>
<keyword evidence="3" id="KW-0597">Phosphoprotein</keyword>
<dbReference type="PROSITE" id="PS50109">
    <property type="entry name" value="HIS_KIN"/>
    <property type="match status" value="1"/>
</dbReference>
<proteinExistence type="predicted"/>
<gene>
    <name evidence="11" type="ORF">F7D14_06925</name>
</gene>
<dbReference type="Proteomes" id="UP000422569">
    <property type="component" value="Chromosome"/>
</dbReference>
<dbReference type="InterPro" id="IPR036097">
    <property type="entry name" value="HisK_dim/P_sf"/>
</dbReference>
<sequence>MDDYIANCRPAFFSRQLRKSGLELVGEVPWGTHFCLLYRTAEELFEVLQAYFAEGLAANESCMWVTSDAFGVEEAEAALRSTVPNLDAFIASGQMEIIDHADWYLRDGVFDGDHVLDGWANKLAIATARGFEGLRLTGDTFWLQRQSWQGFMHYEAMCDEVIGANRILALCAYPLLKSTPPETFEIIANHDFAILKEGGRWLSFRSNNRQRLRQALRESEGRQNAILEAVQDAIIAFDSEGAIYTINAAGFRIFGYEASELLGANICVALPEKSVADLAPRPGQSAHVCKVTQGRRKNGETFPVEITVAATRYNNAPLLVASIRDLTEKHHAEARLKRIQIDRLAAMGAIAAGLAHELNQPLAATKTYLKVAERLIEAPPLEHSVSVEEALARAAAQVDRAGRIVSSLRGLTSDAEPDKTIQNLHRLIEQSCEEFARAFEENDIQLILEMGARDDRVLVDGMQIRQVLTNLFKNSMEAMAKAEAKRLTVSTIVEGEKIQVDIADTGPGVSDEVRDQLFDPLPSTKDGGMGIGLPMSRVIVEAHDGTISQRPNPEGGAILSFTLPLFESIRGVAG</sequence>
<dbReference type="PROSITE" id="PS50112">
    <property type="entry name" value="PAS"/>
    <property type="match status" value="1"/>
</dbReference>
<dbReference type="InterPro" id="IPR003594">
    <property type="entry name" value="HATPase_dom"/>
</dbReference>
<dbReference type="InterPro" id="IPR005467">
    <property type="entry name" value="His_kinase_dom"/>
</dbReference>
<reference evidence="11 12" key="1">
    <citation type="submission" date="2019-09" db="EMBL/GenBank/DDBJ databases">
        <title>Isolation and complete genome sequencing of Methylocystis species.</title>
        <authorList>
            <person name="Rumah B.L."/>
            <person name="Stead C.E."/>
            <person name="Stevens B.C."/>
            <person name="Minton N.P."/>
            <person name="Grosse-Honebrink A."/>
            <person name="Zhang Y."/>
        </authorList>
    </citation>
    <scope>NUCLEOTIDE SEQUENCE [LARGE SCALE GENOMIC DNA]</scope>
    <source>
        <strain evidence="11 12">BRCS2</strain>
    </source>
</reference>
<feature type="domain" description="PAS" evidence="10">
    <location>
        <begin position="219"/>
        <end position="263"/>
    </location>
</feature>
<evidence type="ECO:0000256" key="6">
    <source>
        <dbReference type="ARBA" id="ARBA00022777"/>
    </source>
</evidence>
<dbReference type="Pfam" id="PF14417">
    <property type="entry name" value="MEDS"/>
    <property type="match status" value="1"/>
</dbReference>
<dbReference type="SUPFAM" id="SSF47384">
    <property type="entry name" value="Homodimeric domain of signal transducing histidine kinase"/>
    <property type="match status" value="1"/>
</dbReference>
<evidence type="ECO:0000313" key="11">
    <source>
        <dbReference type="EMBL" id="QGM97234.1"/>
    </source>
</evidence>
<evidence type="ECO:0000256" key="3">
    <source>
        <dbReference type="ARBA" id="ARBA00022553"/>
    </source>
</evidence>
<keyword evidence="7" id="KW-0067">ATP-binding</keyword>
<feature type="domain" description="Histidine kinase" evidence="9">
    <location>
        <begin position="353"/>
        <end position="567"/>
    </location>
</feature>
<evidence type="ECO:0000313" key="12">
    <source>
        <dbReference type="Proteomes" id="UP000422569"/>
    </source>
</evidence>
<dbReference type="PANTHER" id="PTHR43065:SF10">
    <property type="entry name" value="PEROXIDE STRESS-ACTIVATED HISTIDINE KINASE MAK3"/>
    <property type="match status" value="1"/>
</dbReference>
<dbReference type="KEGG" id="mpar:F7D14_06925"/>
<comment type="catalytic activity">
    <reaction evidence="1">
        <text>ATP + protein L-histidine = ADP + protein N-phospho-L-histidine.</text>
        <dbReference type="EC" id="2.7.13.3"/>
    </reaction>
</comment>
<organism evidence="11 12">
    <name type="scientific">Methylocystis parvus</name>
    <dbReference type="NCBI Taxonomy" id="134"/>
    <lineage>
        <taxon>Bacteria</taxon>
        <taxon>Pseudomonadati</taxon>
        <taxon>Pseudomonadota</taxon>
        <taxon>Alphaproteobacteria</taxon>
        <taxon>Hyphomicrobiales</taxon>
        <taxon>Methylocystaceae</taxon>
        <taxon>Methylocystis</taxon>
    </lineage>
</organism>
<dbReference type="InterPro" id="IPR003661">
    <property type="entry name" value="HisK_dim/P_dom"/>
</dbReference>
<evidence type="ECO:0000256" key="5">
    <source>
        <dbReference type="ARBA" id="ARBA00022741"/>
    </source>
</evidence>
<dbReference type="NCBIfam" id="TIGR00229">
    <property type="entry name" value="sensory_box"/>
    <property type="match status" value="1"/>
</dbReference>
<name>A0A6B8M0F7_9HYPH</name>
<dbReference type="SUPFAM" id="SSF55874">
    <property type="entry name" value="ATPase domain of HSP90 chaperone/DNA topoisomerase II/histidine kinase"/>
    <property type="match status" value="1"/>
</dbReference>
<evidence type="ECO:0000259" key="9">
    <source>
        <dbReference type="PROSITE" id="PS50109"/>
    </source>
</evidence>
<dbReference type="CDD" id="cd00082">
    <property type="entry name" value="HisKA"/>
    <property type="match status" value="1"/>
</dbReference>
<dbReference type="Pfam" id="PF00989">
    <property type="entry name" value="PAS"/>
    <property type="match status" value="1"/>
</dbReference>
<evidence type="ECO:0000256" key="1">
    <source>
        <dbReference type="ARBA" id="ARBA00000085"/>
    </source>
</evidence>
<keyword evidence="6" id="KW-0418">Kinase</keyword>
<dbReference type="AlphaFoldDB" id="A0A6B8M0F7"/>
<dbReference type="PRINTS" id="PR00344">
    <property type="entry name" value="BCTRLSENSOR"/>
</dbReference>